<name>A0A0B8NRK7_9NOCA</name>
<reference evidence="2 3" key="2">
    <citation type="journal article" date="2016" name="Genome Announc.">
        <title>Draft Genome Sequence of Erythromycin- and Oxytetracycline-Sensitive Nocardia seriolae Strain U-1 (NBRC 110359).</title>
        <authorList>
            <person name="Imajoh M."/>
            <person name="Sukeda M."/>
            <person name="Shimizu M."/>
            <person name="Yamane J."/>
            <person name="Ohnishi K."/>
            <person name="Oshima S."/>
        </authorList>
    </citation>
    <scope>NUCLEOTIDE SEQUENCE [LARGE SCALE GENOMIC DNA]</scope>
    <source>
        <strain evidence="2 3">U-1</strain>
    </source>
</reference>
<dbReference type="PANTHER" id="PTHR31299:SF0">
    <property type="entry name" value="ESTERASE, PUTATIVE (AFU_ORTHOLOGUE AFUA_1G05850)-RELATED"/>
    <property type="match status" value="1"/>
</dbReference>
<dbReference type="GeneID" id="93375598"/>
<dbReference type="AlphaFoldDB" id="A0A0B8NRK7"/>
<dbReference type="KEGG" id="nsr:NS506_05622"/>
<dbReference type="RefSeq" id="WP_033090655.1">
    <property type="nucleotide sequence ID" value="NZ_AP017900.1"/>
</dbReference>
<dbReference type="Gene3D" id="3.30.1870.10">
    <property type="entry name" value="EreA-like, domain 2"/>
    <property type="match status" value="1"/>
</dbReference>
<accession>A0A0B8NRK7</accession>
<evidence type="ECO:0000313" key="2">
    <source>
        <dbReference type="EMBL" id="GAP32252.1"/>
    </source>
</evidence>
<dbReference type="OrthoDB" id="4329964at2"/>
<dbReference type="CDD" id="cd14728">
    <property type="entry name" value="Ere-like"/>
    <property type="match status" value="1"/>
</dbReference>
<reference evidence="3" key="1">
    <citation type="submission" date="2015-07" db="EMBL/GenBank/DDBJ databases">
        <title>Nocardia seriolae U-1 whole genome shotgun sequence.</title>
        <authorList>
            <person name="Imajoh M."/>
            <person name="Fukumoto Y."/>
            <person name="Sukeda M."/>
            <person name="Yamane J."/>
            <person name="Yamasaki K."/>
            <person name="Shimizu M."/>
            <person name="Ohnishi K."/>
            <person name="Oshima S."/>
        </authorList>
    </citation>
    <scope>NUCLEOTIDE SEQUENCE [LARGE SCALE GENOMIC DNA]</scope>
    <source>
        <strain evidence="3">U-1</strain>
    </source>
</reference>
<dbReference type="EMBL" id="BBYQ01000148">
    <property type="protein sequence ID" value="GAP32252.1"/>
    <property type="molecule type" value="Genomic_DNA"/>
</dbReference>
<dbReference type="PANTHER" id="PTHR31299">
    <property type="entry name" value="ESTERASE, PUTATIVE (AFU_ORTHOLOGUE AFUA_1G05850)-RELATED"/>
    <property type="match status" value="1"/>
</dbReference>
<dbReference type="Proteomes" id="UP000037179">
    <property type="component" value="Unassembled WGS sequence"/>
</dbReference>
<evidence type="ECO:0000313" key="3">
    <source>
        <dbReference type="Proteomes" id="UP000037179"/>
    </source>
</evidence>
<protein>
    <submittedName>
        <fullName evidence="2">Erythromycin esterase</fullName>
    </submittedName>
</protein>
<reference evidence="1 4" key="3">
    <citation type="submission" date="2016-10" db="EMBL/GenBank/DDBJ databases">
        <title>Genome sequence of Nocardia seriolae strain EM150506, isolated from Anguila japonica.</title>
        <authorList>
            <person name="Han H.-J."/>
        </authorList>
    </citation>
    <scope>NUCLEOTIDE SEQUENCE [LARGE SCALE GENOMIC DNA]</scope>
    <source>
        <strain evidence="1 4">EM150506</strain>
    </source>
</reference>
<dbReference type="SUPFAM" id="SSF159501">
    <property type="entry name" value="EreA/ChaN-like"/>
    <property type="match status" value="1"/>
</dbReference>
<dbReference type="GO" id="GO:0046677">
    <property type="term" value="P:response to antibiotic"/>
    <property type="evidence" value="ECO:0007669"/>
    <property type="project" value="InterPro"/>
</dbReference>
<sequence length="384" mass="42610">MTQDIRDFVPASCDLLGLGEPTHLEPAFARIRNELFARLVEHGFRSIVLEIDRVRALTVDDYVQGGPGNLDQVAREGFSHEWGDREANQQLVAWIREHNLTRPPQDRVTFHGFDAPTENFSAPSPRLYLEYARDYLKLDHDIAGLSGDDHRWSRTEAVMDPAMSPGLTPEAEQLRGIGEDLLFLLYYRAADLIAATSRAEWFRAETHLTAGLALLRYHRQCAQPLPQHERLTPLIATRDTIMAQNLLAIRRLEAHRGPTLVFSHNLHLQRGRTTMPVAGQDHSWSNAGSIIDALGEVNYAFIAGSLGRSASFGLDAPGPDSYEGRLNTHTDGWSLIPTSVAATAGPRTDTVPHGYFPLTADLLERADAILHINDGATVLRPAAR</sequence>
<evidence type="ECO:0000313" key="1">
    <source>
        <dbReference type="EMBL" id="APA99668.1"/>
    </source>
</evidence>
<proteinExistence type="predicted"/>
<gene>
    <name evidence="1" type="ORF">NS506_05622</name>
    <name evidence="2" type="ORF">NSK11_contig00148-0011</name>
</gene>
<evidence type="ECO:0000313" key="4">
    <source>
        <dbReference type="Proteomes" id="UP000180166"/>
    </source>
</evidence>
<organism evidence="2 3">
    <name type="scientific">Nocardia seriolae</name>
    <dbReference type="NCBI Taxonomy" id="37332"/>
    <lineage>
        <taxon>Bacteria</taxon>
        <taxon>Bacillati</taxon>
        <taxon>Actinomycetota</taxon>
        <taxon>Actinomycetes</taxon>
        <taxon>Mycobacteriales</taxon>
        <taxon>Nocardiaceae</taxon>
        <taxon>Nocardia</taxon>
    </lineage>
</organism>
<dbReference type="EMBL" id="CP017839">
    <property type="protein sequence ID" value="APA99668.1"/>
    <property type="molecule type" value="Genomic_DNA"/>
</dbReference>
<dbReference type="InterPro" id="IPR007815">
    <property type="entry name" value="Emycin_Estase"/>
</dbReference>
<dbReference type="InterPro" id="IPR052036">
    <property type="entry name" value="Hydrolase/PRTase-associated"/>
</dbReference>
<dbReference type="Proteomes" id="UP000180166">
    <property type="component" value="Chromosome"/>
</dbReference>
<dbReference type="Pfam" id="PF05139">
    <property type="entry name" value="Erythro_esteras"/>
    <property type="match status" value="1"/>
</dbReference>
<keyword evidence="3" id="KW-1185">Reference proteome</keyword>